<dbReference type="EMBL" id="CP026604">
    <property type="protein sequence ID" value="AWB65742.1"/>
    <property type="molecule type" value="Genomic_DNA"/>
</dbReference>
<feature type="transmembrane region" description="Helical" evidence="1">
    <location>
        <begin position="41"/>
        <end position="62"/>
    </location>
</feature>
<feature type="transmembrane region" description="Helical" evidence="1">
    <location>
        <begin position="135"/>
        <end position="156"/>
    </location>
</feature>
<evidence type="ECO:0000256" key="1">
    <source>
        <dbReference type="SAM" id="Phobius"/>
    </source>
</evidence>
<organism evidence="2 3">
    <name type="scientific">Saccharobesus litoralis</name>
    <dbReference type="NCBI Taxonomy" id="2172099"/>
    <lineage>
        <taxon>Bacteria</taxon>
        <taxon>Pseudomonadati</taxon>
        <taxon>Pseudomonadota</taxon>
        <taxon>Gammaproteobacteria</taxon>
        <taxon>Alteromonadales</taxon>
        <taxon>Alteromonadaceae</taxon>
        <taxon>Saccharobesus</taxon>
    </lineage>
</organism>
<feature type="transmembrane region" description="Helical" evidence="1">
    <location>
        <begin position="177"/>
        <end position="197"/>
    </location>
</feature>
<dbReference type="Proteomes" id="UP000244441">
    <property type="component" value="Chromosome"/>
</dbReference>
<dbReference type="AlphaFoldDB" id="A0A2S0VNI6"/>
<evidence type="ECO:0000313" key="2">
    <source>
        <dbReference type="EMBL" id="AWB65742.1"/>
    </source>
</evidence>
<proteinExistence type="predicted"/>
<accession>A0A2S0VNI6</accession>
<protein>
    <submittedName>
        <fullName evidence="2">Uncharacterized protein</fullName>
    </submittedName>
</protein>
<name>A0A2S0VNI6_9ALTE</name>
<dbReference type="RefSeq" id="WP_108601817.1">
    <property type="nucleotide sequence ID" value="NZ_CP026604.1"/>
</dbReference>
<feature type="transmembrane region" description="Helical" evidence="1">
    <location>
        <begin position="101"/>
        <end position="120"/>
    </location>
</feature>
<feature type="transmembrane region" description="Helical" evidence="1">
    <location>
        <begin position="203"/>
        <end position="221"/>
    </location>
</feature>
<keyword evidence="1" id="KW-1133">Transmembrane helix</keyword>
<dbReference type="OrthoDB" id="6292663at2"/>
<keyword evidence="1" id="KW-0472">Membrane</keyword>
<evidence type="ECO:0000313" key="3">
    <source>
        <dbReference type="Proteomes" id="UP000244441"/>
    </source>
</evidence>
<keyword evidence="3" id="KW-1185">Reference proteome</keyword>
<feature type="transmembrane region" description="Helical" evidence="1">
    <location>
        <begin position="6"/>
        <end position="29"/>
    </location>
</feature>
<feature type="transmembrane region" description="Helical" evidence="1">
    <location>
        <begin position="68"/>
        <end position="89"/>
    </location>
</feature>
<gene>
    <name evidence="2" type="ORF">C2869_04495</name>
</gene>
<dbReference type="KEGG" id="cate:C2869_04495"/>
<reference evidence="2 3" key="1">
    <citation type="submission" date="2018-01" db="EMBL/GenBank/DDBJ databases">
        <title>Genome sequence of a Cantenovulum-like bacteria.</title>
        <authorList>
            <person name="Tan W.R."/>
            <person name="Lau N.-S."/>
            <person name="Go F."/>
            <person name="Amirul A.-A.A."/>
        </authorList>
    </citation>
    <scope>NUCLEOTIDE SEQUENCE [LARGE SCALE GENOMIC DNA]</scope>
    <source>
        <strain evidence="2 3">CCB-QB4</strain>
    </source>
</reference>
<sequence>MDSLLIDFSLASCLMAIGIGIDVVLATLLRAEHLTSNKQKWLWLSGVTATHTLFPMLGYLITLYSVQFFPQITPLVGIIAFCLVAHFLWQELTTTEDEPKGSLALINVAIILAISWDALWSGPAKSAQVTAWPDYLIWLSFILVGAIVWLLAYSALNFSQSITIKSLNNQLGKQLSTWLQYSIIAYFGLLALVKYTLNLSPPALIIFACSALSIGVALKILPFKKPMFVTN</sequence>
<keyword evidence="1" id="KW-0812">Transmembrane</keyword>